<dbReference type="NCBIfam" id="NF008195">
    <property type="entry name" value="PRK10949.1"/>
    <property type="match status" value="1"/>
</dbReference>
<feature type="active site" description="Proton donor/acceptor" evidence="17">
    <location>
        <position position="209"/>
    </location>
</feature>
<name>A0A3R0PVG9_SALER</name>
<evidence type="ECO:0000256" key="2">
    <source>
        <dbReference type="ARBA" id="ARBA00008683"/>
    </source>
</evidence>
<evidence type="ECO:0000256" key="18">
    <source>
        <dbReference type="SAM" id="Phobius"/>
    </source>
</evidence>
<evidence type="ECO:0000256" key="6">
    <source>
        <dbReference type="ARBA" id="ARBA00022670"/>
    </source>
</evidence>
<dbReference type="Gene3D" id="3.90.226.10">
    <property type="entry name" value="2-enoyl-CoA Hydratase, Chain A, domain 1"/>
    <property type="match status" value="3"/>
</dbReference>
<evidence type="ECO:0000256" key="11">
    <source>
        <dbReference type="ARBA" id="ARBA00023136"/>
    </source>
</evidence>
<accession>A0A3R0PVG9</accession>
<feature type="domain" description="Peptidase S49" evidence="19">
    <location>
        <begin position="392"/>
        <end position="543"/>
    </location>
</feature>
<evidence type="ECO:0000256" key="14">
    <source>
        <dbReference type="ARBA" id="ARBA00081814"/>
    </source>
</evidence>
<evidence type="ECO:0000256" key="16">
    <source>
        <dbReference type="ARBA" id="ARBA00083898"/>
    </source>
</evidence>
<dbReference type="GO" id="GO:0005886">
    <property type="term" value="C:plasma membrane"/>
    <property type="evidence" value="ECO:0007669"/>
    <property type="project" value="UniProtKB-SubCell"/>
</dbReference>
<evidence type="ECO:0000256" key="7">
    <source>
        <dbReference type="ARBA" id="ARBA00022692"/>
    </source>
</evidence>
<keyword evidence="10 18" id="KW-1133">Transmembrane helix</keyword>
<dbReference type="EMBL" id="RTRY01000002">
    <property type="protein sequence ID" value="MJX45789.1"/>
    <property type="molecule type" value="Genomic_DNA"/>
</dbReference>
<dbReference type="GO" id="GO:0008236">
    <property type="term" value="F:serine-type peptidase activity"/>
    <property type="evidence" value="ECO:0007669"/>
    <property type="project" value="UniProtKB-KW"/>
</dbReference>
<comment type="subunit">
    <text evidence="3">Homotetramer.</text>
</comment>
<protein>
    <recommendedName>
        <fullName evidence="13">Protease 4</fullName>
    </recommendedName>
    <alternativeName>
        <fullName evidence="15">Endopeptidase IV</fullName>
    </alternativeName>
    <alternativeName>
        <fullName evidence="16">Protease IV</fullName>
    </alternativeName>
    <alternativeName>
        <fullName evidence="14">Signal peptide peptidase</fullName>
    </alternativeName>
</protein>
<evidence type="ECO:0000256" key="9">
    <source>
        <dbReference type="ARBA" id="ARBA00022825"/>
    </source>
</evidence>
<dbReference type="NCBIfam" id="TIGR00705">
    <property type="entry name" value="SppA_67K"/>
    <property type="match status" value="1"/>
</dbReference>
<feature type="domain" description="Peptidase S49" evidence="19">
    <location>
        <begin position="141"/>
        <end position="295"/>
    </location>
</feature>
<comment type="function">
    <text evidence="12">Digests cleaved signal peptides in vitro, its in vivo function is unknown. This activity is necessary to maintain proper secretion of mature proteins across the membrane.</text>
</comment>
<dbReference type="InterPro" id="IPR047217">
    <property type="entry name" value="S49_SppA_67K_type_N"/>
</dbReference>
<keyword evidence="5" id="KW-0997">Cell inner membrane</keyword>
<keyword evidence="6" id="KW-0645">Protease</keyword>
<feature type="active site" description="Nucleophile" evidence="17">
    <location>
        <position position="409"/>
    </location>
</feature>
<evidence type="ECO:0000256" key="3">
    <source>
        <dbReference type="ARBA" id="ARBA00011881"/>
    </source>
</evidence>
<dbReference type="NCBIfam" id="TIGR00706">
    <property type="entry name" value="SppA_dom"/>
    <property type="match status" value="1"/>
</dbReference>
<evidence type="ECO:0000256" key="5">
    <source>
        <dbReference type="ARBA" id="ARBA00022519"/>
    </source>
</evidence>
<keyword evidence="9" id="KW-0720">Serine protease</keyword>
<evidence type="ECO:0000256" key="15">
    <source>
        <dbReference type="ARBA" id="ARBA00081929"/>
    </source>
</evidence>
<evidence type="ECO:0000256" key="1">
    <source>
        <dbReference type="ARBA" id="ARBA00004377"/>
    </source>
</evidence>
<evidence type="ECO:0000256" key="10">
    <source>
        <dbReference type="ARBA" id="ARBA00022989"/>
    </source>
</evidence>
<evidence type="ECO:0000259" key="19">
    <source>
        <dbReference type="Pfam" id="PF01343"/>
    </source>
</evidence>
<keyword evidence="11 18" id="KW-0472">Membrane</keyword>
<sequence length="618" mass="67234">MRTLWRFIAGFFKWTWRVLNFVREMVLNLFFIFLVLVGVGIWMQIGNGSNSEQTARGALLLDISGVIVDKPSTNHRLGALGRQLFGASSDRLQENSLFDIVNAIRQAKDDRNITGIVLDLKNFTGADQPSMRYIGKALREFRDSGKPVFAVGENYSQGQYYLASFANKIWLSPQGQVDLHGFATNGLYYKTLLDKLKVSTHVFRVGTYKSAVEPFIRDDMSPAAREADSRWIGELWQNYLHTVSANRQISPQQLFPGAQAIIDGLTNAGGDTAKYALNHKLVDALASSADVEKALTKQFGWSKTENNYRAISYYDYSLKKPADSGGTIAVIFANGAIMDGEETPGNVGGDTTASQIRDARLDPKVKAIVLRVNSPGGSVNASEVIRAELAAAKAAGKPVVVSMGGMAASGGYWISTPANYIVASPSTLTGSIGIFGVINTVENSLSSIGVHSDGVSTSPLAEISMTKALSPEVQQMMQLSIEYGYKRFITLVAEARKRTPEQIDKIAQGHVWTGEDAKANGLVDSLGDFDDAVAKAAELAKLKQWHLDYYQDEPTVLDMVMDSMTGSVRAMLPEAIQAMFPAPLVSAANTVKAEGDKLAAFNDPQNRYAFCLTCANVR</sequence>
<dbReference type="PIRSF" id="PIRSF001217">
    <property type="entry name" value="Protease_4_SppA"/>
    <property type="match status" value="1"/>
</dbReference>
<dbReference type="SUPFAM" id="SSF52096">
    <property type="entry name" value="ClpP/crotonase"/>
    <property type="match status" value="2"/>
</dbReference>
<evidence type="ECO:0000256" key="12">
    <source>
        <dbReference type="ARBA" id="ARBA00054341"/>
    </source>
</evidence>
<dbReference type="InterPro" id="IPR033854">
    <property type="entry name" value="S49_SppA_1"/>
</dbReference>
<keyword evidence="7 18" id="KW-0812">Transmembrane</keyword>
<keyword evidence="8" id="KW-0378">Hydrolase</keyword>
<dbReference type="Proteomes" id="UP000885264">
    <property type="component" value="Unassembled WGS sequence"/>
</dbReference>
<evidence type="ECO:0000256" key="8">
    <source>
        <dbReference type="ARBA" id="ARBA00022801"/>
    </source>
</evidence>
<evidence type="ECO:0000256" key="13">
    <source>
        <dbReference type="ARBA" id="ARBA00072914"/>
    </source>
</evidence>
<dbReference type="GO" id="GO:0006465">
    <property type="term" value="P:signal peptide processing"/>
    <property type="evidence" value="ECO:0007669"/>
    <property type="project" value="InterPro"/>
</dbReference>
<feature type="transmembrane region" description="Helical" evidence="18">
    <location>
        <begin position="21"/>
        <end position="43"/>
    </location>
</feature>
<dbReference type="Pfam" id="PF01343">
    <property type="entry name" value="Peptidase_S49"/>
    <property type="match status" value="2"/>
</dbReference>
<reference evidence="20" key="1">
    <citation type="submission" date="2018-07" db="EMBL/GenBank/DDBJ databases">
        <authorList>
            <consortium name="GenomeTrakr network: Whole genome sequencing for foodborne pathogen traceback"/>
        </authorList>
    </citation>
    <scope>NUCLEOTIDE SEQUENCE [LARGE SCALE GENOMIC DNA]</scope>
    <source>
        <strain evidence="20">FDA00013282</strain>
    </source>
</reference>
<dbReference type="InterPro" id="IPR004635">
    <property type="entry name" value="Pept_S49_SppA"/>
</dbReference>
<dbReference type="AlphaFoldDB" id="A0A3R0PVG9"/>
<organism evidence="20">
    <name type="scientific">Salmonella enterica</name>
    <name type="common">Salmonella choleraesuis</name>
    <dbReference type="NCBI Taxonomy" id="28901"/>
    <lineage>
        <taxon>Bacteria</taxon>
        <taxon>Pseudomonadati</taxon>
        <taxon>Pseudomonadota</taxon>
        <taxon>Gammaproteobacteria</taxon>
        <taxon>Enterobacterales</taxon>
        <taxon>Enterobacteriaceae</taxon>
        <taxon>Salmonella</taxon>
    </lineage>
</organism>
<evidence type="ECO:0000256" key="4">
    <source>
        <dbReference type="ARBA" id="ARBA00022475"/>
    </source>
</evidence>
<dbReference type="PANTHER" id="PTHR33209">
    <property type="entry name" value="PROTEASE 4"/>
    <property type="match status" value="1"/>
</dbReference>
<comment type="caution">
    <text evidence="20">The sequence shown here is derived from an EMBL/GenBank/DDBJ whole genome shotgun (WGS) entry which is preliminary data.</text>
</comment>
<comment type="similarity">
    <text evidence="2">Belongs to the peptidase S49 family.</text>
</comment>
<evidence type="ECO:0000256" key="17">
    <source>
        <dbReference type="PIRSR" id="PIRSR001217-1"/>
    </source>
</evidence>
<dbReference type="FunFam" id="3.90.226.10:FF:000051">
    <property type="entry name" value="Protease 4"/>
    <property type="match status" value="1"/>
</dbReference>
<dbReference type="InterPro" id="IPR029045">
    <property type="entry name" value="ClpP/crotonase-like_dom_sf"/>
</dbReference>
<dbReference type="Gene3D" id="6.20.330.10">
    <property type="match status" value="1"/>
</dbReference>
<gene>
    <name evidence="20" type="primary">sppA</name>
    <name evidence="20" type="ORF">DTA53_02345</name>
</gene>
<dbReference type="InterPro" id="IPR004634">
    <property type="entry name" value="Pept_S49_pIV"/>
</dbReference>
<comment type="subcellular location">
    <subcellularLocation>
        <location evidence="1">Cell inner membrane</location>
        <topology evidence="1">Single-pass membrane protein</topology>
    </subcellularLocation>
</comment>
<dbReference type="CDD" id="cd07018">
    <property type="entry name" value="S49_SppA_67K_type"/>
    <property type="match status" value="1"/>
</dbReference>
<proteinExistence type="inferred from homology"/>
<dbReference type="InterPro" id="IPR002142">
    <property type="entry name" value="Peptidase_S49"/>
</dbReference>
<keyword evidence="4" id="KW-1003">Cell membrane</keyword>
<dbReference type="CDD" id="cd07019">
    <property type="entry name" value="S49_SppA_1"/>
    <property type="match status" value="1"/>
</dbReference>
<dbReference type="PANTHER" id="PTHR33209:SF1">
    <property type="entry name" value="PEPTIDASE S49 DOMAIN-CONTAINING PROTEIN"/>
    <property type="match status" value="1"/>
</dbReference>
<evidence type="ECO:0000313" key="20">
    <source>
        <dbReference type="EMBL" id="MJX45789.1"/>
    </source>
</evidence>
<dbReference type="FunFam" id="3.90.226.10:FF:000033">
    <property type="entry name" value="Protease 4"/>
    <property type="match status" value="1"/>
</dbReference>